<keyword evidence="2" id="KW-0503">Monooxygenase</keyword>
<dbReference type="InterPro" id="IPR011008">
    <property type="entry name" value="Dimeric_a/b-barrel"/>
</dbReference>
<keyword evidence="2" id="KW-0560">Oxidoreductase</keyword>
<proteinExistence type="predicted"/>
<dbReference type="Pfam" id="PF03992">
    <property type="entry name" value="ABM"/>
    <property type="match status" value="1"/>
</dbReference>
<evidence type="ECO:0000259" key="1">
    <source>
        <dbReference type="Pfam" id="PF03992"/>
    </source>
</evidence>
<dbReference type="RefSeq" id="WP_202833896.1">
    <property type="nucleotide sequence ID" value="NZ_JAETWB010000016.1"/>
</dbReference>
<reference evidence="2 3" key="1">
    <citation type="submission" date="2021-01" db="EMBL/GenBank/DDBJ databases">
        <title>Belnapia mucosa sp. nov. and Belnapia arida sp. nov., isolated from the Tabernas Desert (Almeria, Spain).</title>
        <authorList>
            <person name="Molina-Menor E."/>
            <person name="Vidal-Verdu A."/>
            <person name="Calonge A."/>
            <person name="Satari L."/>
            <person name="Pereto J."/>
            <person name="Porcar M."/>
        </authorList>
    </citation>
    <scope>NUCLEOTIDE SEQUENCE [LARGE SCALE GENOMIC DNA]</scope>
    <source>
        <strain evidence="2 3">T18</strain>
    </source>
</reference>
<dbReference type="Gene3D" id="3.30.70.100">
    <property type="match status" value="1"/>
</dbReference>
<comment type="caution">
    <text evidence="2">The sequence shown here is derived from an EMBL/GenBank/DDBJ whole genome shotgun (WGS) entry which is preliminary data.</text>
</comment>
<protein>
    <submittedName>
        <fullName evidence="2">Antibiotic biosynthesis monooxygenase</fullName>
    </submittedName>
</protein>
<accession>A0ABS1UAD5</accession>
<dbReference type="EMBL" id="JAETWB010000016">
    <property type="protein sequence ID" value="MBL6080662.1"/>
    <property type="molecule type" value="Genomic_DNA"/>
</dbReference>
<organism evidence="2 3">
    <name type="scientific">Belnapia arida</name>
    <dbReference type="NCBI Taxonomy" id="2804533"/>
    <lineage>
        <taxon>Bacteria</taxon>
        <taxon>Pseudomonadati</taxon>
        <taxon>Pseudomonadota</taxon>
        <taxon>Alphaproteobacteria</taxon>
        <taxon>Acetobacterales</taxon>
        <taxon>Roseomonadaceae</taxon>
        <taxon>Belnapia</taxon>
    </lineage>
</organism>
<dbReference type="GO" id="GO:0004497">
    <property type="term" value="F:monooxygenase activity"/>
    <property type="evidence" value="ECO:0007669"/>
    <property type="project" value="UniProtKB-KW"/>
</dbReference>
<evidence type="ECO:0000313" key="3">
    <source>
        <dbReference type="Proteomes" id="UP000660885"/>
    </source>
</evidence>
<dbReference type="InterPro" id="IPR007138">
    <property type="entry name" value="ABM_dom"/>
</dbReference>
<name>A0ABS1UAD5_9PROT</name>
<keyword evidence="3" id="KW-1185">Reference proteome</keyword>
<dbReference type="SUPFAM" id="SSF54909">
    <property type="entry name" value="Dimeric alpha+beta barrel"/>
    <property type="match status" value="2"/>
</dbReference>
<gene>
    <name evidence="2" type="ORF">JMJ56_21835</name>
</gene>
<sequence length="208" mass="23285">MYVVIRRTKLSGSPEEVVRRTRDHIAPLIEGRPGFRGYCAFVTEDGNAAFSVGIFDDKDAAMQAHQRVRDWIEANMRDLMPEPPEVMAGKTVFDSIAHPQEQIKDRQQALFILVRTYSGLPGQAETMHSAVSQHTLPAIMDAPGFRGFYAFRDEANPDRAISVSLFDSREHATHSHEEVLNIMREQLGEMAYREPQVTAGETAVLATA</sequence>
<feature type="domain" description="ABM" evidence="1">
    <location>
        <begin position="111"/>
        <end position="174"/>
    </location>
</feature>
<evidence type="ECO:0000313" key="2">
    <source>
        <dbReference type="EMBL" id="MBL6080662.1"/>
    </source>
</evidence>
<dbReference type="Proteomes" id="UP000660885">
    <property type="component" value="Unassembled WGS sequence"/>
</dbReference>